<dbReference type="PANTHER" id="PTHR10622:SF10">
    <property type="entry name" value="HET DOMAIN-CONTAINING PROTEIN"/>
    <property type="match status" value="1"/>
</dbReference>
<proteinExistence type="predicted"/>
<gene>
    <name evidence="3" type="ORF">SCLTRI_LOCUS9243</name>
</gene>
<comment type="caution">
    <text evidence="3">The sequence shown here is derived from an EMBL/GenBank/DDBJ whole genome shotgun (WGS) entry which is preliminary data.</text>
</comment>
<keyword evidence="4" id="KW-1185">Reference proteome</keyword>
<evidence type="ECO:0000313" key="4">
    <source>
        <dbReference type="Proteomes" id="UP000624404"/>
    </source>
</evidence>
<feature type="domain" description="DUF8212" evidence="2">
    <location>
        <begin position="243"/>
        <end position="311"/>
    </location>
</feature>
<accession>A0A8H2W3K9</accession>
<dbReference type="Proteomes" id="UP000624404">
    <property type="component" value="Unassembled WGS sequence"/>
</dbReference>
<evidence type="ECO:0000259" key="2">
    <source>
        <dbReference type="Pfam" id="PF26640"/>
    </source>
</evidence>
<dbReference type="Pfam" id="PF06985">
    <property type="entry name" value="HET"/>
    <property type="match status" value="1"/>
</dbReference>
<dbReference type="InterPro" id="IPR010730">
    <property type="entry name" value="HET"/>
</dbReference>
<name>A0A8H2W3K9_9HELO</name>
<dbReference type="OrthoDB" id="674604at2759"/>
<evidence type="ECO:0000313" key="3">
    <source>
        <dbReference type="EMBL" id="CAD6449784.1"/>
    </source>
</evidence>
<reference evidence="3" key="1">
    <citation type="submission" date="2020-10" db="EMBL/GenBank/DDBJ databases">
        <authorList>
            <person name="Kusch S."/>
        </authorList>
    </citation>
    <scope>NUCLEOTIDE SEQUENCE</scope>
    <source>
        <strain evidence="3">SwB9</strain>
    </source>
</reference>
<dbReference type="PANTHER" id="PTHR10622">
    <property type="entry name" value="HET DOMAIN-CONTAINING PROTEIN"/>
    <property type="match status" value="1"/>
</dbReference>
<dbReference type="InterPro" id="IPR058525">
    <property type="entry name" value="DUF8212"/>
</dbReference>
<dbReference type="AlphaFoldDB" id="A0A8H2W3K9"/>
<feature type="domain" description="Heterokaryon incompatibility" evidence="1">
    <location>
        <begin position="22"/>
        <end position="106"/>
    </location>
</feature>
<organism evidence="3 4">
    <name type="scientific">Sclerotinia trifoliorum</name>
    <dbReference type="NCBI Taxonomy" id="28548"/>
    <lineage>
        <taxon>Eukaryota</taxon>
        <taxon>Fungi</taxon>
        <taxon>Dikarya</taxon>
        <taxon>Ascomycota</taxon>
        <taxon>Pezizomycotina</taxon>
        <taxon>Leotiomycetes</taxon>
        <taxon>Helotiales</taxon>
        <taxon>Sclerotiniaceae</taxon>
        <taxon>Sclerotinia</taxon>
    </lineage>
</organism>
<dbReference type="Pfam" id="PF26640">
    <property type="entry name" value="DUF8212"/>
    <property type="match status" value="1"/>
</dbReference>
<dbReference type="EMBL" id="CAJHIA010000034">
    <property type="protein sequence ID" value="CAD6449784.1"/>
    <property type="molecule type" value="Genomic_DNA"/>
</dbReference>
<sequence length="574" mass="66754">MRLLNVYTRQLEEFFSTNIPKYAILSHTWGDEEVLFQDLSNPIYKTKKGYRKIKGCCQRAILDRLKFVWIDTCCIDKSSSAELSESINSMYAWYEGAIVCYVYLTDVPPGEDPGRSDSAFRKSRWFTRGWTLQELLAPRRVAFFDRRWNLVCNFAVNYVGEWVEVPVVNVHRYKQLNHVSLLEDITGIENFYLRYREKIRDAPAGLKFSWAAMRETSRQEDLAYCLLGLLQVNMPLLYGEGDNAFRRLQEEVLKRRQDLSILAWGLNITWREIAEQSGFDRSRLYGTLASSIRNYKEFHKYFTSRLRFFEPTTHSMITNLGLNIKLPLLCIDSSLGIYLAFISDWEGAEALVLPLLKRDEGGDSQLFEHLPGSPHVISIILQKGAIGRNIQLKTIYLVESRAVFPVWNRTKFGYILSENRRPRTQIRIDHEQMDEAGFEVSSFFPPAVHARDQNFGWETLPGYFEIIMIFSRALSDYCVARVQGYSVGTDIPRLQMSIARCEPSSLAWQYVNNSRSRNPFARVERPWMAKKLEWKSKVSFEPIQGKALERTSIELKMDDAWYHASLKFYAGTED</sequence>
<protein>
    <submittedName>
        <fullName evidence="3">C4a4f13b-e1d9-4f9f-8c10-a2841501f0a2-CDS</fullName>
    </submittedName>
</protein>
<evidence type="ECO:0000259" key="1">
    <source>
        <dbReference type="Pfam" id="PF06985"/>
    </source>
</evidence>